<dbReference type="Pfam" id="PF06253">
    <property type="entry name" value="MTTB"/>
    <property type="match status" value="1"/>
</dbReference>
<keyword evidence="5" id="KW-1185">Reference proteome</keyword>
<keyword evidence="3 4" id="KW-0808">Transferase</keyword>
<dbReference type="GO" id="GO:0032259">
    <property type="term" value="P:methylation"/>
    <property type="evidence" value="ECO:0007669"/>
    <property type="project" value="UniProtKB-KW"/>
</dbReference>
<evidence type="ECO:0000313" key="4">
    <source>
        <dbReference type="EMBL" id="CEO90564.1"/>
    </source>
</evidence>
<dbReference type="RefSeq" id="WP_052835753.1">
    <property type="nucleotide sequence ID" value="NZ_CDRZ01000298.1"/>
</dbReference>
<accession>A0A0B7MIU3</accession>
<evidence type="ECO:0000256" key="3">
    <source>
        <dbReference type="ARBA" id="ARBA00022679"/>
    </source>
</evidence>
<dbReference type="InterPro" id="IPR038601">
    <property type="entry name" value="MttB-like_sf"/>
</dbReference>
<reference evidence="5" key="1">
    <citation type="submission" date="2015-01" db="EMBL/GenBank/DDBJ databases">
        <authorList>
            <person name="Manzoor Shahid"/>
            <person name="Zubair Saima"/>
        </authorList>
    </citation>
    <scope>NUCLEOTIDE SEQUENCE [LARGE SCALE GENOMIC DNA]</scope>
    <source>
        <strain evidence="5">Sp3</strain>
    </source>
</reference>
<dbReference type="GO" id="GO:0015948">
    <property type="term" value="P:methanogenesis"/>
    <property type="evidence" value="ECO:0007669"/>
    <property type="project" value="InterPro"/>
</dbReference>
<dbReference type="Proteomes" id="UP000046155">
    <property type="component" value="Unassembled WGS sequence"/>
</dbReference>
<dbReference type="GO" id="GO:0008168">
    <property type="term" value="F:methyltransferase activity"/>
    <property type="evidence" value="ECO:0007669"/>
    <property type="project" value="UniProtKB-KW"/>
</dbReference>
<comment type="similarity">
    <text evidence="1">Belongs to the trimethylamine methyltransferase family.</text>
</comment>
<protein>
    <submittedName>
        <fullName evidence="4">Trimethylamine:corrinoid methyltransferase</fullName>
    </submittedName>
</protein>
<dbReference type="AlphaFoldDB" id="A0A0B7MIU3"/>
<proteinExistence type="inferred from homology"/>
<sequence>MNTTRSNFTRASFEVNQTIHWKMLSDDQCEEIFMTALELLERTGAEILNKDAQEIMVKAGCWLDGTRVRIPSALTEWAAKTAPSRVTLCDRNGNRALRVETTCSYYGPGQGNSFVLDPQTGERRKPVKDDVAAVGIICDALQNIDFALSNGCPSDVNEASADLHVFEALLTNTTKPIIQYIHGVEQAQAILEMGAAVAGDLRELQKNPFFVFLIDADGTLVHSDDALAKVIFAAKNGVPFIYNTKLILGDSAPAAPAGALVVALADVLVGVLLSQLVRQGTPIIAGGIFTINDQENGILPWGAPEVSLVGTGMSNLLRFLRIPSFGFAGASDSKISDAQMGLEEAFSMLHMGLAGTNMIHGCGQLEYGLTGSLVMLLIGDEIVGMTRKIIQGIEVNEERLARGVIDAVQPGGAYLGEEHTLKYFHNEFWWPTLMSRGRLKDWTEAGSKSLGVRATEQTMSILQTHQPEKLSEDVAAKLKGIIEKAEAGL</sequence>
<evidence type="ECO:0000313" key="5">
    <source>
        <dbReference type="Proteomes" id="UP000046155"/>
    </source>
</evidence>
<dbReference type="EMBL" id="CDRZ01000298">
    <property type="protein sequence ID" value="CEO90564.1"/>
    <property type="molecule type" value="Genomic_DNA"/>
</dbReference>
<gene>
    <name evidence="4" type="ORF">SSCH_960024</name>
</gene>
<name>A0A0B7MIU3_9FIRM</name>
<evidence type="ECO:0000256" key="1">
    <source>
        <dbReference type="ARBA" id="ARBA00007137"/>
    </source>
</evidence>
<evidence type="ECO:0000256" key="2">
    <source>
        <dbReference type="ARBA" id="ARBA00022603"/>
    </source>
</evidence>
<dbReference type="Gene3D" id="3.20.20.480">
    <property type="entry name" value="Trimethylamine methyltransferase-like"/>
    <property type="match status" value="1"/>
</dbReference>
<keyword evidence="2 4" id="KW-0489">Methyltransferase</keyword>
<organism evidence="4 5">
    <name type="scientific">Syntrophaceticus schinkii</name>
    <dbReference type="NCBI Taxonomy" id="499207"/>
    <lineage>
        <taxon>Bacteria</taxon>
        <taxon>Bacillati</taxon>
        <taxon>Bacillota</taxon>
        <taxon>Clostridia</taxon>
        <taxon>Thermoanaerobacterales</taxon>
        <taxon>Thermoanaerobacterales Family III. Incertae Sedis</taxon>
        <taxon>Syntrophaceticus</taxon>
    </lineage>
</organism>
<dbReference type="InterPro" id="IPR010426">
    <property type="entry name" value="MTTB_MeTrfase"/>
</dbReference>